<dbReference type="EMBL" id="PUIA01000051">
    <property type="protein sequence ID" value="PQO27965.1"/>
    <property type="molecule type" value="Genomic_DNA"/>
</dbReference>
<evidence type="ECO:0000256" key="2">
    <source>
        <dbReference type="ARBA" id="ARBA00022576"/>
    </source>
</evidence>
<dbReference type="InterPro" id="IPR004839">
    <property type="entry name" value="Aminotransferase_I/II_large"/>
</dbReference>
<dbReference type="AlphaFoldDB" id="A0A2S8F735"/>
<dbReference type="PANTHER" id="PTHR42832">
    <property type="entry name" value="AMINO ACID AMINOTRANSFERASE"/>
    <property type="match status" value="1"/>
</dbReference>
<dbReference type="PANTHER" id="PTHR42832:SF1">
    <property type="entry name" value="GLUTAMATE-PYRUVATE AMINOTRANSFERASE ALAC"/>
    <property type="match status" value="1"/>
</dbReference>
<comment type="cofactor">
    <cofactor evidence="1">
        <name>pyridoxal 5'-phosphate</name>
        <dbReference type="ChEBI" id="CHEBI:597326"/>
    </cofactor>
</comment>
<dbReference type="InterPro" id="IPR015422">
    <property type="entry name" value="PyrdxlP-dep_Trfase_small"/>
</dbReference>
<organism evidence="5 6">
    <name type="scientific">Blastopirellula marina</name>
    <dbReference type="NCBI Taxonomy" id="124"/>
    <lineage>
        <taxon>Bacteria</taxon>
        <taxon>Pseudomonadati</taxon>
        <taxon>Planctomycetota</taxon>
        <taxon>Planctomycetia</taxon>
        <taxon>Pirellulales</taxon>
        <taxon>Pirellulaceae</taxon>
        <taxon>Blastopirellula</taxon>
    </lineage>
</organism>
<accession>A0A2S8F735</accession>
<dbReference type="InterPro" id="IPR050881">
    <property type="entry name" value="LL-DAP_aminotransferase"/>
</dbReference>
<dbReference type="Pfam" id="PF00155">
    <property type="entry name" value="Aminotran_1_2"/>
    <property type="match status" value="1"/>
</dbReference>
<gene>
    <name evidence="5" type="ORF">C5Y96_16430</name>
</gene>
<dbReference type="CDD" id="cd00609">
    <property type="entry name" value="AAT_like"/>
    <property type="match status" value="1"/>
</dbReference>
<evidence type="ECO:0000256" key="3">
    <source>
        <dbReference type="ARBA" id="ARBA00022679"/>
    </source>
</evidence>
<comment type="caution">
    <text evidence="5">The sequence shown here is derived from an EMBL/GenBank/DDBJ whole genome shotgun (WGS) entry which is preliminary data.</text>
</comment>
<dbReference type="Proteomes" id="UP000240009">
    <property type="component" value="Unassembled WGS sequence"/>
</dbReference>
<sequence length="416" mass="45973">MSDSAHSHDDQQDPPFEVQFAQRVYRLPPYMFGRINALLYDKRVAGNDVIDMGMGNPSDPPADYVMEKMCEAVKDVRNHGYSKSNGIRNLRREVAAKYLKKYGVRLDPESEVMVCLGSKEGFSHMCLAMMGPGDTAIVPAPYFPVHTYAVALASGNVISLDVANSEKFLSNIAYTCEHLYPKPKLLIICYPHNPSTVTVEPEFFVDVVKIAKKYGLMVISDFAYADVAFDGYKPPSFLSAPGASDVGVEFTTMSKGYNMAGWRVGFCAGNKEMIRGLGTIKGYYDYGMFQAIQIASIIALREGDAAVEAQSQIYQSRRDALVDGLTRLGWDVTPPRAGMFVWAKIPEEWQKRMSTMDFAMMLLEKGDVAVSPGSGFGPSGEGYLRLSLVENENRLRQAVRQIKGCLKEAEAESVTA</sequence>
<dbReference type="InterPro" id="IPR015421">
    <property type="entry name" value="PyrdxlP-dep_Trfase_major"/>
</dbReference>
<dbReference type="OrthoDB" id="231967at2"/>
<dbReference type="RefSeq" id="WP_105355507.1">
    <property type="nucleotide sequence ID" value="NZ_PUIA01000051.1"/>
</dbReference>
<dbReference type="Gene3D" id="3.40.640.10">
    <property type="entry name" value="Type I PLP-dependent aspartate aminotransferase-like (Major domain)"/>
    <property type="match status" value="1"/>
</dbReference>
<dbReference type="Gene3D" id="3.90.1150.10">
    <property type="entry name" value="Aspartate Aminotransferase, domain 1"/>
    <property type="match status" value="1"/>
</dbReference>
<dbReference type="SUPFAM" id="SSF53383">
    <property type="entry name" value="PLP-dependent transferases"/>
    <property type="match status" value="1"/>
</dbReference>
<evidence type="ECO:0000259" key="4">
    <source>
        <dbReference type="Pfam" id="PF00155"/>
    </source>
</evidence>
<name>A0A2S8F735_9BACT</name>
<dbReference type="GO" id="GO:0030170">
    <property type="term" value="F:pyridoxal phosphate binding"/>
    <property type="evidence" value="ECO:0007669"/>
    <property type="project" value="InterPro"/>
</dbReference>
<dbReference type="GO" id="GO:0008483">
    <property type="term" value="F:transaminase activity"/>
    <property type="evidence" value="ECO:0007669"/>
    <property type="project" value="UniProtKB-KW"/>
</dbReference>
<dbReference type="InterPro" id="IPR015424">
    <property type="entry name" value="PyrdxlP-dep_Trfase"/>
</dbReference>
<feature type="domain" description="Aminotransferase class I/classII large" evidence="4">
    <location>
        <begin position="48"/>
        <end position="402"/>
    </location>
</feature>
<keyword evidence="3 5" id="KW-0808">Transferase</keyword>
<evidence type="ECO:0000313" key="6">
    <source>
        <dbReference type="Proteomes" id="UP000240009"/>
    </source>
</evidence>
<evidence type="ECO:0000313" key="5">
    <source>
        <dbReference type="EMBL" id="PQO27965.1"/>
    </source>
</evidence>
<keyword evidence="2 5" id="KW-0032">Aminotransferase</keyword>
<evidence type="ECO:0000256" key="1">
    <source>
        <dbReference type="ARBA" id="ARBA00001933"/>
    </source>
</evidence>
<protein>
    <submittedName>
        <fullName evidence="5">Aminotransferase</fullName>
    </submittedName>
</protein>
<reference evidence="5 6" key="1">
    <citation type="submission" date="2018-02" db="EMBL/GenBank/DDBJ databases">
        <title>Comparative genomes isolates from brazilian mangrove.</title>
        <authorList>
            <person name="Araujo J.E."/>
            <person name="Taketani R.G."/>
            <person name="Silva M.C.P."/>
            <person name="Loureco M.V."/>
            <person name="Andreote F.D."/>
        </authorList>
    </citation>
    <scope>NUCLEOTIDE SEQUENCE [LARGE SCALE GENOMIC DNA]</scope>
    <source>
        <strain evidence="5 6">HEX-2 MGV</strain>
    </source>
</reference>
<proteinExistence type="predicted"/>